<feature type="non-terminal residue" evidence="1">
    <location>
        <position position="193"/>
    </location>
</feature>
<accession>X1VUJ8</accession>
<feature type="non-terminal residue" evidence="1">
    <location>
        <position position="1"/>
    </location>
</feature>
<gene>
    <name evidence="1" type="ORF">S12H4_57933</name>
</gene>
<organism evidence="1">
    <name type="scientific">marine sediment metagenome</name>
    <dbReference type="NCBI Taxonomy" id="412755"/>
    <lineage>
        <taxon>unclassified sequences</taxon>
        <taxon>metagenomes</taxon>
        <taxon>ecological metagenomes</taxon>
    </lineage>
</organism>
<proteinExistence type="predicted"/>
<dbReference type="EMBL" id="BARW01037543">
    <property type="protein sequence ID" value="GAJ24892.1"/>
    <property type="molecule type" value="Genomic_DNA"/>
</dbReference>
<name>X1VUJ8_9ZZZZ</name>
<sequence length="193" mass="22162">SLRCRSSFEKAIYRITKASGVDKMTILLKEVVKSSEWEASMMDKSMRYYHLYRPQSPNPEPPKVELDWGAATAKVEKPGLKGKLAEELKSIGECQWGLSRLREHIADLLVASAALDRREKVTLVDYRLLVKLLAPMRVESLVTDKQELEAQRYLASNQLAILTQFFTYGNFTLEQLARDYHLSQGQCYKIMSR</sequence>
<comment type="caution">
    <text evidence="1">The sequence shown here is derived from an EMBL/GenBank/DDBJ whole genome shotgun (WGS) entry which is preliminary data.</text>
</comment>
<protein>
    <submittedName>
        <fullName evidence="1">Uncharacterized protein</fullName>
    </submittedName>
</protein>
<reference evidence="1" key="1">
    <citation type="journal article" date="2014" name="Front. Microbiol.">
        <title>High frequency of phylogenetically diverse reductive dehalogenase-homologous genes in deep subseafloor sedimentary metagenomes.</title>
        <authorList>
            <person name="Kawai M."/>
            <person name="Futagami T."/>
            <person name="Toyoda A."/>
            <person name="Takaki Y."/>
            <person name="Nishi S."/>
            <person name="Hori S."/>
            <person name="Arai W."/>
            <person name="Tsubouchi T."/>
            <person name="Morono Y."/>
            <person name="Uchiyama I."/>
            <person name="Ito T."/>
            <person name="Fujiyama A."/>
            <person name="Inagaki F."/>
            <person name="Takami H."/>
        </authorList>
    </citation>
    <scope>NUCLEOTIDE SEQUENCE</scope>
    <source>
        <strain evidence="1">Expedition CK06-06</strain>
    </source>
</reference>
<evidence type="ECO:0000313" key="1">
    <source>
        <dbReference type="EMBL" id="GAJ24892.1"/>
    </source>
</evidence>
<dbReference type="AlphaFoldDB" id="X1VUJ8"/>